<feature type="compositionally biased region" description="Basic and acidic residues" evidence="1">
    <location>
        <begin position="233"/>
        <end position="270"/>
    </location>
</feature>
<keyword evidence="3" id="KW-1185">Reference proteome</keyword>
<dbReference type="Proteomes" id="UP000249218">
    <property type="component" value="Unassembled WGS sequence"/>
</dbReference>
<evidence type="ECO:0000313" key="3">
    <source>
        <dbReference type="Proteomes" id="UP000249218"/>
    </source>
</evidence>
<accession>A0A2W1BPA4</accession>
<dbReference type="AlphaFoldDB" id="A0A2W1BPA4"/>
<sequence>MILIDMKFFFIIVVFAYITEGKVIVLRDYDEEPFFVEHENEDREPKAYEVFSSDSKHRANRPKARPRHAVLHYGRHIYHLDSFKDLTKLRSKLDKINTDYISKGYIDLINELIKSNHEREKGTQQGPELYILSKRPISFECNGKNCEDGYRKSSRQPTDDDLAYHHKKMPLGYHKRFKIVDNDSNFKRKKKKIYKSSEESRETKKKKYSSDSSSSESKESKDSNESGEQSDSNDSKESGEEKSSEESKQSSNESKLKSSESNEKSSESYEHKKKKKRNQDSSSRSSEERYTTKRPKKYTSQSNSDERWKKDDSSSKSYEDFTKRNDDSAEDKRKTFDNDVIIQGNKIYHSKNDKKRHGKREKDTRRRLQHFMPKRFHWKASEIHDLGYYWFNGPKGRYPAPQPLN</sequence>
<feature type="region of interest" description="Disordered" evidence="1">
    <location>
        <begin position="189"/>
        <end position="368"/>
    </location>
</feature>
<organism evidence="2 3">
    <name type="scientific">Helicoverpa armigera</name>
    <name type="common">Cotton bollworm</name>
    <name type="synonym">Heliothis armigera</name>
    <dbReference type="NCBI Taxonomy" id="29058"/>
    <lineage>
        <taxon>Eukaryota</taxon>
        <taxon>Metazoa</taxon>
        <taxon>Ecdysozoa</taxon>
        <taxon>Arthropoda</taxon>
        <taxon>Hexapoda</taxon>
        <taxon>Insecta</taxon>
        <taxon>Pterygota</taxon>
        <taxon>Neoptera</taxon>
        <taxon>Endopterygota</taxon>
        <taxon>Lepidoptera</taxon>
        <taxon>Glossata</taxon>
        <taxon>Ditrysia</taxon>
        <taxon>Noctuoidea</taxon>
        <taxon>Noctuidae</taxon>
        <taxon>Heliothinae</taxon>
        <taxon>Helicoverpa</taxon>
    </lineage>
</organism>
<reference evidence="2 3" key="1">
    <citation type="journal article" date="2017" name="BMC Biol.">
        <title>Genomic innovations, transcriptional plasticity and gene loss underlying the evolution and divergence of two highly polyphagous and invasive Helicoverpa pest species.</title>
        <authorList>
            <person name="Pearce S.L."/>
            <person name="Clarke D.F."/>
            <person name="East P.D."/>
            <person name="Elfekih S."/>
            <person name="Gordon K.H."/>
            <person name="Jermiin L.S."/>
            <person name="McGaughran A."/>
            <person name="Oakeshott J.G."/>
            <person name="Papanikolaou A."/>
            <person name="Perera O.P."/>
            <person name="Rane R.V."/>
            <person name="Richards S."/>
            <person name="Tay W.T."/>
            <person name="Walsh T.K."/>
            <person name="Anderson A."/>
            <person name="Anderson C.J."/>
            <person name="Asgari S."/>
            <person name="Board P.G."/>
            <person name="Bretschneider A."/>
            <person name="Campbell P.M."/>
            <person name="Chertemps T."/>
            <person name="Christeller J.T."/>
            <person name="Coppin C.W."/>
            <person name="Downes S.J."/>
            <person name="Duan G."/>
            <person name="Farnsworth C.A."/>
            <person name="Good R.T."/>
            <person name="Han L.B."/>
            <person name="Han Y.C."/>
            <person name="Hatje K."/>
            <person name="Horne I."/>
            <person name="Huang Y.P."/>
            <person name="Hughes D.S."/>
            <person name="Jacquin-Joly E."/>
            <person name="James W."/>
            <person name="Jhangiani S."/>
            <person name="Kollmar M."/>
            <person name="Kuwar S.S."/>
            <person name="Li S."/>
            <person name="Liu N.Y."/>
            <person name="Maibeche M.T."/>
            <person name="Miller J.R."/>
            <person name="Montagne N."/>
            <person name="Perry T."/>
            <person name="Qu J."/>
            <person name="Song S.V."/>
            <person name="Sutton G.G."/>
            <person name="Vogel H."/>
            <person name="Walenz B.P."/>
            <person name="Xu W."/>
            <person name="Zhang H.J."/>
            <person name="Zou Z."/>
            <person name="Batterham P."/>
            <person name="Edwards O.R."/>
            <person name="Feyereisen R."/>
            <person name="Gibbs R.A."/>
            <person name="Heckel D.G."/>
            <person name="McGrath A."/>
            <person name="Robin C."/>
            <person name="Scherer S.E."/>
            <person name="Worley K.C."/>
            <person name="Wu Y.D."/>
        </authorList>
    </citation>
    <scope>NUCLEOTIDE SEQUENCE [LARGE SCALE GENOMIC DNA]</scope>
    <source>
        <strain evidence="2">Harm_GR_Male_#8</strain>
        <tissue evidence="2">Whole organism</tissue>
    </source>
</reference>
<feature type="compositionally biased region" description="Basic residues" evidence="1">
    <location>
        <begin position="348"/>
        <end position="359"/>
    </location>
</feature>
<protein>
    <submittedName>
        <fullName evidence="2">Uncharacterized protein</fullName>
    </submittedName>
</protein>
<dbReference type="EMBL" id="KZ149995">
    <property type="protein sequence ID" value="PZC75454.1"/>
    <property type="molecule type" value="Genomic_DNA"/>
</dbReference>
<dbReference type="OrthoDB" id="7354186at2759"/>
<evidence type="ECO:0000256" key="1">
    <source>
        <dbReference type="SAM" id="MobiDB-lite"/>
    </source>
</evidence>
<evidence type="ECO:0000313" key="2">
    <source>
        <dbReference type="EMBL" id="PZC75454.1"/>
    </source>
</evidence>
<gene>
    <name evidence="2" type="primary">HaOG206063</name>
    <name evidence="2" type="ORF">B5X24_HaOG206063</name>
</gene>
<feature type="region of interest" description="Disordered" evidence="1">
    <location>
        <begin position="143"/>
        <end position="162"/>
    </location>
</feature>
<name>A0A2W1BPA4_HELAM</name>
<proteinExistence type="predicted"/>
<feature type="compositionally biased region" description="Basic and acidic residues" evidence="1">
    <location>
        <begin position="304"/>
        <end position="337"/>
    </location>
</feature>